<organism evidence="2 3">
    <name type="scientific">Sporosarcina highlanderae</name>
    <dbReference type="NCBI Taxonomy" id="3035916"/>
    <lineage>
        <taxon>Bacteria</taxon>
        <taxon>Bacillati</taxon>
        <taxon>Bacillota</taxon>
        <taxon>Bacilli</taxon>
        <taxon>Bacillales</taxon>
        <taxon>Caryophanaceae</taxon>
        <taxon>Sporosarcina</taxon>
    </lineage>
</organism>
<evidence type="ECO:0000259" key="1">
    <source>
        <dbReference type="Pfam" id="PF01609"/>
    </source>
</evidence>
<dbReference type="InterPro" id="IPR012337">
    <property type="entry name" value="RNaseH-like_sf"/>
</dbReference>
<comment type="caution">
    <text evidence="2">The sequence shown here is derived from an EMBL/GenBank/DDBJ whole genome shotgun (WGS) entry which is preliminary data.</text>
</comment>
<evidence type="ECO:0000313" key="3">
    <source>
        <dbReference type="Proteomes" id="UP001175097"/>
    </source>
</evidence>
<dbReference type="InterPro" id="IPR002559">
    <property type="entry name" value="Transposase_11"/>
</dbReference>
<dbReference type="SUPFAM" id="SSF53098">
    <property type="entry name" value="Ribonuclease H-like"/>
    <property type="match status" value="1"/>
</dbReference>
<dbReference type="Pfam" id="PF01609">
    <property type="entry name" value="DDE_Tnp_1"/>
    <property type="match status" value="1"/>
</dbReference>
<proteinExistence type="predicted"/>
<keyword evidence="3" id="KW-1185">Reference proteome</keyword>
<reference evidence="2" key="1">
    <citation type="submission" date="2023-03" db="EMBL/GenBank/DDBJ databases">
        <title>MT1 and MT2 Draft Genomes of Novel Species.</title>
        <authorList>
            <person name="Venkateswaran K."/>
        </authorList>
    </citation>
    <scope>NUCLEOTIDE SEQUENCE</scope>
    <source>
        <strain evidence="2">F6_3S_P_2</strain>
    </source>
</reference>
<accession>A0ABT8JL87</accession>
<protein>
    <submittedName>
        <fullName evidence="2">Transposase</fullName>
    </submittedName>
</protein>
<evidence type="ECO:0000313" key="2">
    <source>
        <dbReference type="EMBL" id="MDN4605919.1"/>
    </source>
</evidence>
<feature type="domain" description="Transposase IS4-like" evidence="1">
    <location>
        <begin position="13"/>
        <end position="106"/>
    </location>
</feature>
<dbReference type="Proteomes" id="UP001175097">
    <property type="component" value="Unassembled WGS sequence"/>
</dbReference>
<sequence>MLPQNACEWAAVNKDSSGVKLHLKLAVASADEDFPERMIPSTPNVADIDVANYLMDVEDATYIMDRGYGYKTKMGGWLEIDIKFLVRVRKNFKYELVKSGTPTEENVTQFDLVSIQTRPEILRLIRFTDREGTDFILLTNRLD</sequence>
<gene>
    <name evidence="2" type="ORF">P5G49_00325</name>
</gene>
<name>A0ABT8JL87_9BACL</name>
<dbReference type="EMBL" id="JAROCC010000001">
    <property type="protein sequence ID" value="MDN4605919.1"/>
    <property type="molecule type" value="Genomic_DNA"/>
</dbReference>